<dbReference type="InterPro" id="IPR039491">
    <property type="entry name" value="REX1-B"/>
</dbReference>
<comment type="caution">
    <text evidence="1">The sequence shown here is derived from an EMBL/GenBank/DDBJ whole genome shotgun (WGS) entry which is preliminary data.</text>
</comment>
<protein>
    <submittedName>
        <fullName evidence="1">Required for excision 1-B domain-containing protein-like</fullName>
    </submittedName>
</protein>
<evidence type="ECO:0000313" key="2">
    <source>
        <dbReference type="Proteomes" id="UP000747542"/>
    </source>
</evidence>
<dbReference type="EMBL" id="JAHLQT010011563">
    <property type="protein sequence ID" value="KAG7172333.1"/>
    <property type="molecule type" value="Genomic_DNA"/>
</dbReference>
<dbReference type="Pfam" id="PF14966">
    <property type="entry name" value="DNA_repr_REX1B"/>
    <property type="match status" value="1"/>
</dbReference>
<reference evidence="1" key="1">
    <citation type="journal article" date="2021" name="Sci. Adv.">
        <title>The American lobster genome reveals insights on longevity, neural, and immune adaptations.</title>
        <authorList>
            <person name="Polinski J.M."/>
            <person name="Zimin A.V."/>
            <person name="Clark K.F."/>
            <person name="Kohn A.B."/>
            <person name="Sadowski N."/>
            <person name="Timp W."/>
            <person name="Ptitsyn A."/>
            <person name="Khanna P."/>
            <person name="Romanova D.Y."/>
            <person name="Williams P."/>
            <person name="Greenwood S.J."/>
            <person name="Moroz L.L."/>
            <person name="Walt D.R."/>
            <person name="Bodnar A.G."/>
        </authorList>
    </citation>
    <scope>NUCLEOTIDE SEQUENCE</scope>
    <source>
        <strain evidence="1">GMGI-L3</strain>
    </source>
</reference>
<keyword evidence="2" id="KW-1185">Reference proteome</keyword>
<gene>
    <name evidence="1" type="primary">REX1BD-L</name>
    <name evidence="1" type="ORF">Hamer_G009702</name>
</gene>
<proteinExistence type="predicted"/>
<dbReference type="Proteomes" id="UP000747542">
    <property type="component" value="Unassembled WGS sequence"/>
</dbReference>
<evidence type="ECO:0000313" key="1">
    <source>
        <dbReference type="EMBL" id="KAG7172333.1"/>
    </source>
</evidence>
<dbReference type="PANTHER" id="PTHR28309:SF1">
    <property type="entry name" value="REQUIRED FOR EXCISION 1-B DOMAIN-CONTAINING PROTEIN"/>
    <property type="match status" value="1"/>
</dbReference>
<accession>A0A8J5N2V7</accession>
<name>A0A8J5N2V7_HOMAM</name>
<dbReference type="PANTHER" id="PTHR28309">
    <property type="entry name" value="REQUIRED FOR EXCISION 1-B DOMAIN-CONTAINING PROTEIN"/>
    <property type="match status" value="1"/>
</dbReference>
<sequence>MLENNSLSMIHQFDQLQEERVHSYRLLEEGHKIYLSTGPNYDFPMFRKLVHDVTQDFKRISEGIIVVEKALRTDGYTSAADIITSLQEIDAEVRRIMKIAQSLAGEGMYDMQVEEILVSRVEELTKDDLEELISPSSDDEDETARLQLSCEMLAESDNGELETNKVKEIRNELGKVVEQINNLLTELRYEIHNGE</sequence>
<dbReference type="AlphaFoldDB" id="A0A8J5N2V7"/>
<organism evidence="1 2">
    <name type="scientific">Homarus americanus</name>
    <name type="common">American lobster</name>
    <dbReference type="NCBI Taxonomy" id="6706"/>
    <lineage>
        <taxon>Eukaryota</taxon>
        <taxon>Metazoa</taxon>
        <taxon>Ecdysozoa</taxon>
        <taxon>Arthropoda</taxon>
        <taxon>Crustacea</taxon>
        <taxon>Multicrustacea</taxon>
        <taxon>Malacostraca</taxon>
        <taxon>Eumalacostraca</taxon>
        <taxon>Eucarida</taxon>
        <taxon>Decapoda</taxon>
        <taxon>Pleocyemata</taxon>
        <taxon>Astacidea</taxon>
        <taxon>Nephropoidea</taxon>
        <taxon>Nephropidae</taxon>
        <taxon>Homarus</taxon>
    </lineage>
</organism>